<reference evidence="1 2" key="1">
    <citation type="submission" date="2019-11" db="EMBL/GenBank/DDBJ databases">
        <authorList>
            <person name="Zhang X.Y."/>
        </authorList>
    </citation>
    <scope>NUCLEOTIDE SEQUENCE [LARGE SCALE GENOMIC DNA]</scope>
    <source>
        <strain evidence="1 2">C176</strain>
    </source>
</reference>
<protein>
    <recommendedName>
        <fullName evidence="3">Methyltransferase domain-containing protein</fullName>
    </recommendedName>
</protein>
<dbReference type="SUPFAM" id="SSF53756">
    <property type="entry name" value="UDP-Glycosyltransferase/glycogen phosphorylase"/>
    <property type="match status" value="1"/>
</dbReference>
<dbReference type="EMBL" id="WJPP01000005">
    <property type="protein sequence ID" value="MRH79050.1"/>
    <property type="molecule type" value="Genomic_DNA"/>
</dbReference>
<gene>
    <name evidence="1" type="ORF">GH984_10085</name>
</gene>
<dbReference type="Proteomes" id="UP000433788">
    <property type="component" value="Unassembled WGS sequence"/>
</dbReference>
<comment type="caution">
    <text evidence="1">The sequence shown here is derived from an EMBL/GenBank/DDBJ whole genome shotgun (WGS) entry which is preliminary data.</text>
</comment>
<dbReference type="Gene3D" id="3.40.50.150">
    <property type="entry name" value="Vaccinia Virus protein VP39"/>
    <property type="match status" value="1"/>
</dbReference>
<dbReference type="SUPFAM" id="SSF53335">
    <property type="entry name" value="S-adenosyl-L-methionine-dependent methyltransferases"/>
    <property type="match status" value="1"/>
</dbReference>
<evidence type="ECO:0008006" key="3">
    <source>
        <dbReference type="Google" id="ProtNLM"/>
    </source>
</evidence>
<name>A0A6N7QTZ9_9GAMM</name>
<organism evidence="1 2">
    <name type="scientific">Spiribacter salilacus</name>
    <dbReference type="NCBI Taxonomy" id="2664894"/>
    <lineage>
        <taxon>Bacteria</taxon>
        <taxon>Pseudomonadati</taxon>
        <taxon>Pseudomonadota</taxon>
        <taxon>Gammaproteobacteria</taxon>
        <taxon>Chromatiales</taxon>
        <taxon>Ectothiorhodospiraceae</taxon>
        <taxon>Spiribacter</taxon>
    </lineage>
</organism>
<accession>A0A6N7QTZ9</accession>
<keyword evidence="2" id="KW-1185">Reference proteome</keyword>
<sequence length="518" mass="58322">MTIQPAIVDRLLPTLTQPALVVFHQASRLALHTQFPQIAAINIGADAKDFACLGEEANSYSTVIVDDALARINDYRSALADWFRVIKPDGTLILVVPQQFYFEEKLMPPSHKEPAHRRFYTSATLLSEVEEALEPFSYQVVEHEEALGDRNQASILLFLKKCEPPEWASNVMRWDSPEMTAKRQFSQISREQAPGMIERLIKVLPQQQKPQRFLLLKLDHRGDFLLAKKAFELFRGAFPSAHITLCCGAWNVSAAEQQGLFDDVVAFDYFKENPSLGETRAPDESAETAFEERLAALHFDVAIDFRIQGDTRHLLERVKSDLKIGVGRAHQFPFLDFNLDLNSPVYRGQAISQHVPASEFSVTALGRHDGYRVVLGHGPRGIRTRLRNALGRSLPHQMLIFGPYEDLRPGRYLIRPIIEAPSRLPTLGYDISVNRGQSTLQAGTLTQKHINEGIELDLEEAVTGYELRIYGPPDAVLQFYGAHVFKQGESGGTHSEEQMAMLALFCALRLEFPYQNAT</sequence>
<evidence type="ECO:0000313" key="1">
    <source>
        <dbReference type="EMBL" id="MRH79050.1"/>
    </source>
</evidence>
<dbReference type="InterPro" id="IPR029063">
    <property type="entry name" value="SAM-dependent_MTases_sf"/>
</dbReference>
<dbReference type="RefSeq" id="WP_153720094.1">
    <property type="nucleotide sequence ID" value="NZ_WJPP01000005.1"/>
</dbReference>
<evidence type="ECO:0000313" key="2">
    <source>
        <dbReference type="Proteomes" id="UP000433788"/>
    </source>
</evidence>
<proteinExistence type="predicted"/>
<dbReference type="Gene3D" id="3.40.50.2000">
    <property type="entry name" value="Glycogen Phosphorylase B"/>
    <property type="match status" value="1"/>
</dbReference>
<dbReference type="AlphaFoldDB" id="A0A6N7QTZ9"/>